<dbReference type="CDD" id="cd14003">
    <property type="entry name" value="STKc_AMPK-like"/>
    <property type="match status" value="1"/>
</dbReference>
<name>A0A6P3QJX5_PTEVA</name>
<comment type="catalytic activity">
    <reaction evidence="9">
        <text>L-threonyl-[protein] + ATP = O-phospho-L-threonyl-[protein] + ADP + H(+)</text>
        <dbReference type="Rhea" id="RHEA:46608"/>
        <dbReference type="Rhea" id="RHEA-COMP:11060"/>
        <dbReference type="Rhea" id="RHEA-COMP:11605"/>
        <dbReference type="ChEBI" id="CHEBI:15378"/>
        <dbReference type="ChEBI" id="CHEBI:30013"/>
        <dbReference type="ChEBI" id="CHEBI:30616"/>
        <dbReference type="ChEBI" id="CHEBI:61977"/>
        <dbReference type="ChEBI" id="CHEBI:456216"/>
        <dbReference type="EC" id="2.7.11.1"/>
    </reaction>
</comment>
<dbReference type="GO" id="GO:0035556">
    <property type="term" value="P:intracellular signal transduction"/>
    <property type="evidence" value="ECO:0007669"/>
    <property type="project" value="TreeGrafter"/>
</dbReference>
<keyword evidence="6 11" id="KW-0067">ATP-binding</keyword>
<dbReference type="Pfam" id="PF00069">
    <property type="entry name" value="Pkinase"/>
    <property type="match status" value="1"/>
</dbReference>
<keyword evidence="15" id="KW-1185">Reference proteome</keyword>
<dbReference type="Gene3D" id="1.10.510.10">
    <property type="entry name" value="Transferase(Phosphotransferase) domain 1"/>
    <property type="match status" value="1"/>
</dbReference>
<feature type="compositionally biased region" description="Polar residues" evidence="12">
    <location>
        <begin position="347"/>
        <end position="358"/>
    </location>
</feature>
<dbReference type="FunFam" id="1.10.510.10:FF:000002">
    <property type="entry name" value="Non-specific serine/threonine protein kinase"/>
    <property type="match status" value="1"/>
</dbReference>
<protein>
    <recommendedName>
        <fullName evidence="1">non-specific serine/threonine protein kinase</fullName>
        <ecNumber evidence="1">2.7.11.1</ecNumber>
    </recommendedName>
</protein>
<dbReference type="SMART" id="SM00220">
    <property type="entry name" value="S_TKc"/>
    <property type="match status" value="1"/>
</dbReference>
<feature type="domain" description="Protein kinase" evidence="13">
    <location>
        <begin position="18"/>
        <end position="263"/>
    </location>
</feature>
<evidence type="ECO:0000256" key="3">
    <source>
        <dbReference type="ARBA" id="ARBA00022679"/>
    </source>
</evidence>
<feature type="compositionally biased region" description="Polar residues" evidence="12">
    <location>
        <begin position="717"/>
        <end position="739"/>
    </location>
</feature>
<comment type="similarity">
    <text evidence="8">Belongs to the protein kinase superfamily. CAMK Ser/Thr protein kinase family. Smok subfamily.</text>
</comment>
<dbReference type="PROSITE" id="PS00108">
    <property type="entry name" value="PROTEIN_KINASE_ST"/>
    <property type="match status" value="1"/>
</dbReference>
<dbReference type="PROSITE" id="PS00107">
    <property type="entry name" value="PROTEIN_KINASE_ATP"/>
    <property type="match status" value="1"/>
</dbReference>
<dbReference type="SUPFAM" id="SSF56112">
    <property type="entry name" value="Protein kinase-like (PK-like)"/>
    <property type="match status" value="1"/>
</dbReference>
<dbReference type="OrthoDB" id="1088960at2759"/>
<feature type="binding site" evidence="11">
    <location>
        <position position="47"/>
    </location>
    <ligand>
        <name>ATP</name>
        <dbReference type="ChEBI" id="CHEBI:30616"/>
    </ligand>
</feature>
<dbReference type="InterPro" id="IPR017441">
    <property type="entry name" value="Protein_kinase_ATP_BS"/>
</dbReference>
<evidence type="ECO:0000256" key="10">
    <source>
        <dbReference type="ARBA" id="ARBA00048679"/>
    </source>
</evidence>
<organism evidence="15 16">
    <name type="scientific">Pteropus vampyrus</name>
    <name type="common">Large flying fox</name>
    <dbReference type="NCBI Taxonomy" id="132908"/>
    <lineage>
        <taxon>Eukaryota</taxon>
        <taxon>Metazoa</taxon>
        <taxon>Chordata</taxon>
        <taxon>Craniata</taxon>
        <taxon>Vertebrata</taxon>
        <taxon>Euteleostomi</taxon>
        <taxon>Mammalia</taxon>
        <taxon>Eutheria</taxon>
        <taxon>Laurasiatheria</taxon>
        <taxon>Chiroptera</taxon>
        <taxon>Yinpterochiroptera</taxon>
        <taxon>Pteropodoidea</taxon>
        <taxon>Pteropodidae</taxon>
        <taxon>Pteropodinae</taxon>
        <taxon>Pteropus</taxon>
    </lineage>
</organism>
<dbReference type="FunFam" id="3.30.200.20:FF:000003">
    <property type="entry name" value="Non-specific serine/threonine protein kinase"/>
    <property type="match status" value="1"/>
</dbReference>
<comment type="catalytic activity">
    <reaction evidence="10">
        <text>L-seryl-[protein] + ATP = O-phospho-L-seryl-[protein] + ADP + H(+)</text>
        <dbReference type="Rhea" id="RHEA:17989"/>
        <dbReference type="Rhea" id="RHEA-COMP:9863"/>
        <dbReference type="Rhea" id="RHEA-COMP:11604"/>
        <dbReference type="ChEBI" id="CHEBI:15378"/>
        <dbReference type="ChEBI" id="CHEBI:29999"/>
        <dbReference type="ChEBI" id="CHEBI:30616"/>
        <dbReference type="ChEBI" id="CHEBI:83421"/>
        <dbReference type="ChEBI" id="CHEBI:456216"/>
        <dbReference type="EC" id="2.7.11.1"/>
    </reaction>
</comment>
<keyword evidence="2" id="KW-0723">Serine/threonine-protein kinase</keyword>
<evidence type="ECO:0000256" key="1">
    <source>
        <dbReference type="ARBA" id="ARBA00012513"/>
    </source>
</evidence>
<dbReference type="GO" id="GO:0004674">
    <property type="term" value="F:protein serine/threonine kinase activity"/>
    <property type="evidence" value="ECO:0007669"/>
    <property type="project" value="UniProtKB-KW"/>
</dbReference>
<evidence type="ECO:0000256" key="4">
    <source>
        <dbReference type="ARBA" id="ARBA00022741"/>
    </source>
</evidence>
<keyword evidence="4 11" id="KW-0547">Nucleotide-binding</keyword>
<evidence type="ECO:0000256" key="11">
    <source>
        <dbReference type="PROSITE-ProRule" id="PRU10141"/>
    </source>
</evidence>
<dbReference type="PROSITE" id="PS50030">
    <property type="entry name" value="UBA"/>
    <property type="match status" value="1"/>
</dbReference>
<feature type="region of interest" description="Disordered" evidence="12">
    <location>
        <begin position="347"/>
        <end position="772"/>
    </location>
</feature>
<dbReference type="InterPro" id="IPR000719">
    <property type="entry name" value="Prot_kinase_dom"/>
</dbReference>
<feature type="compositionally biased region" description="Polar residues" evidence="12">
    <location>
        <begin position="693"/>
        <end position="709"/>
    </location>
</feature>
<evidence type="ECO:0000256" key="7">
    <source>
        <dbReference type="ARBA" id="ARBA00037391"/>
    </source>
</evidence>
<evidence type="ECO:0000256" key="5">
    <source>
        <dbReference type="ARBA" id="ARBA00022777"/>
    </source>
</evidence>
<dbReference type="PRINTS" id="PR01217">
    <property type="entry name" value="PRICHEXTENSN"/>
</dbReference>
<dbReference type="Proteomes" id="UP000515202">
    <property type="component" value="Unplaced"/>
</dbReference>
<dbReference type="PROSITE" id="PS50011">
    <property type="entry name" value="PROTEIN_KINASE_DOM"/>
    <property type="match status" value="1"/>
</dbReference>
<evidence type="ECO:0000256" key="6">
    <source>
        <dbReference type="ARBA" id="ARBA00022840"/>
    </source>
</evidence>
<evidence type="ECO:0000256" key="12">
    <source>
        <dbReference type="SAM" id="MobiDB-lite"/>
    </source>
</evidence>
<keyword evidence="5" id="KW-0418">Kinase</keyword>
<evidence type="ECO:0000256" key="2">
    <source>
        <dbReference type="ARBA" id="ARBA00022527"/>
    </source>
</evidence>
<dbReference type="GO" id="GO:0005524">
    <property type="term" value="F:ATP binding"/>
    <property type="evidence" value="ECO:0007669"/>
    <property type="project" value="UniProtKB-UniRule"/>
</dbReference>
<keyword evidence="3" id="KW-0808">Transferase</keyword>
<evidence type="ECO:0000256" key="9">
    <source>
        <dbReference type="ARBA" id="ARBA00047899"/>
    </source>
</evidence>
<sequence>MAYNLAAISDKEPHIGHYKLLNTIGEGSFAKVRLARHILTGTEVAVKVINRQGSYRPFREVLSLKSLNHPNIVKLFEIIDTEKTLFLIMELVDGGDLYSYLEGCGRMLEHEAQGIFRQLISAVHYCHQRGIIHRDLKPQNILLDADLNVKLADFGLSNEYVGHKLSTFCGSLPYVAPEVFQGRGYHGPGVDVWSLGVILYETVIGKLPFVAEDFRELRKKILKGKYCVPYFITRELERILKKCLTLNPYNRGTLEEIMKDTWINMGQEEELRPYREPPCNFINSQVTQIMRKLGFQQEQIVEAVRGKRYDKTMATYLMLSHKAPKMKAQTITVRSFRSAESFLGSCTPSLTPSIQPSGQEAREPASPTASLEWTTIAPTPRMESGTISRVSRPELRTTTATPRPESGTTTRAPRPESGTATRAPRPESGTATRAPRPESGTATRAPRPESGTATAAPRRESGTATAAPRPESGTATPAPRPESGTATPAPRPESGTATAAPRRESGTATAAPRRESGTATAAPRRESGTATAAPRPESGTATAAPRRESGTATAAPRPESGTATAAPRPESGTATAAPRRESGTATAAPRPESGTATAAPRRESGTATAAPRRESGTATAAPRRESGTATAAPRPESGTATAAPRPESGTATAAPRRESGTATAAPRRESGTATAAPRRESGTATAAPRRESGTTTPVLQPELGNSTSPDGLELKNATPSSASQHGPRGSLSTHTTGSNRAPEGNKEENLLHTRQPDDKTTTSSSDRSQGSHGVARRFLNFVLHFCCRPSFKKRSNKVKPLQLPVEGQGRATKALGSSNHSQKTNKQKKQKNKR</sequence>
<feature type="compositionally biased region" description="Polar residues" evidence="12">
    <location>
        <begin position="396"/>
        <end position="411"/>
    </location>
</feature>
<dbReference type="AlphaFoldDB" id="A0A6P3QJX5"/>
<feature type="region of interest" description="Disordered" evidence="12">
    <location>
        <begin position="793"/>
        <end position="834"/>
    </location>
</feature>
<dbReference type="InterPro" id="IPR015940">
    <property type="entry name" value="UBA"/>
</dbReference>
<dbReference type="PANTHER" id="PTHR24346:SF95">
    <property type="entry name" value="SPERM MOTILITY KINASE 3A"/>
    <property type="match status" value="1"/>
</dbReference>
<dbReference type="PANTHER" id="PTHR24346">
    <property type="entry name" value="MAP/MICROTUBULE AFFINITY-REGULATING KINASE"/>
    <property type="match status" value="1"/>
</dbReference>
<accession>A0A6P3QJX5</accession>
<comment type="function">
    <text evidence="7">May play a role in sperm motility, especially in the regulation of flagellar function.</text>
</comment>
<evidence type="ECO:0000259" key="13">
    <source>
        <dbReference type="PROSITE" id="PS50011"/>
    </source>
</evidence>
<feature type="domain" description="UBA" evidence="14">
    <location>
        <begin position="281"/>
        <end position="321"/>
    </location>
</feature>
<dbReference type="GO" id="GO:0005737">
    <property type="term" value="C:cytoplasm"/>
    <property type="evidence" value="ECO:0007669"/>
    <property type="project" value="TreeGrafter"/>
</dbReference>
<proteinExistence type="inferred from homology"/>
<evidence type="ECO:0000313" key="16">
    <source>
        <dbReference type="RefSeq" id="XP_011361609.1"/>
    </source>
</evidence>
<dbReference type="InterPro" id="IPR011009">
    <property type="entry name" value="Kinase-like_dom_sf"/>
</dbReference>
<dbReference type="InterPro" id="IPR008271">
    <property type="entry name" value="Ser/Thr_kinase_AS"/>
</dbReference>
<feature type="compositionally biased region" description="Basic residues" evidence="12">
    <location>
        <begin position="823"/>
        <end position="834"/>
    </location>
</feature>
<dbReference type="RefSeq" id="XP_011361609.1">
    <property type="nucleotide sequence ID" value="XM_011363307.1"/>
</dbReference>
<dbReference type="KEGG" id="pvp:105294220"/>
<reference evidence="16" key="1">
    <citation type="submission" date="2025-08" db="UniProtKB">
        <authorList>
            <consortium name="RefSeq"/>
        </authorList>
    </citation>
    <scope>IDENTIFICATION</scope>
    <source>
        <tissue evidence="16">Kidney</tissue>
    </source>
</reference>
<gene>
    <name evidence="16" type="primary">LOC105294220</name>
</gene>
<dbReference type="EC" id="2.7.11.1" evidence="1"/>
<evidence type="ECO:0000313" key="15">
    <source>
        <dbReference type="Proteomes" id="UP000515202"/>
    </source>
</evidence>
<feature type="compositionally biased region" description="Polar residues" evidence="12">
    <location>
        <begin position="367"/>
        <end position="377"/>
    </location>
</feature>
<evidence type="ECO:0000259" key="14">
    <source>
        <dbReference type="PROSITE" id="PS50030"/>
    </source>
</evidence>
<feature type="compositionally biased region" description="Basic and acidic residues" evidence="12">
    <location>
        <begin position="743"/>
        <end position="760"/>
    </location>
</feature>
<evidence type="ECO:0000256" key="8">
    <source>
        <dbReference type="ARBA" id="ARBA00038181"/>
    </source>
</evidence>
<dbReference type="GeneID" id="105294220"/>